<dbReference type="CDD" id="cd02440">
    <property type="entry name" value="AdoMet_MTases"/>
    <property type="match status" value="1"/>
</dbReference>
<feature type="region of interest" description="Disordered" evidence="7">
    <location>
        <begin position="303"/>
        <end position="343"/>
    </location>
</feature>
<dbReference type="GO" id="GO:0102522">
    <property type="term" value="F:tRNA 4-demethylwyosine alpha-amino-alpha-carboxypropyltransferase activity"/>
    <property type="evidence" value="ECO:0007669"/>
    <property type="project" value="UniProtKB-EC"/>
</dbReference>
<dbReference type="Pfam" id="PF25133">
    <property type="entry name" value="TYW2_N_2"/>
    <property type="match status" value="1"/>
</dbReference>
<evidence type="ECO:0000256" key="2">
    <source>
        <dbReference type="ARBA" id="ARBA00012265"/>
    </source>
</evidence>
<accession>A0A1I7X0Z8</accession>
<dbReference type="GO" id="GO:0008175">
    <property type="term" value="F:tRNA methyltransferase activity"/>
    <property type="evidence" value="ECO:0007669"/>
    <property type="project" value="TreeGrafter"/>
</dbReference>
<keyword evidence="5" id="KW-0819">tRNA processing</keyword>
<keyword evidence="4" id="KW-0949">S-adenosyl-L-methionine</keyword>
<dbReference type="AlphaFoldDB" id="A0A1I7X0Z8"/>
<dbReference type="InterPro" id="IPR029063">
    <property type="entry name" value="SAM-dependent_MTases_sf"/>
</dbReference>
<dbReference type="Pfam" id="PF02475">
    <property type="entry name" value="TRM5-TYW2_MTfase"/>
    <property type="match status" value="1"/>
</dbReference>
<dbReference type="SUPFAM" id="SSF53335">
    <property type="entry name" value="S-adenosyl-L-methionine-dependent methyltransferases"/>
    <property type="match status" value="1"/>
</dbReference>
<sequence length="438" mass="50312">MLKQHPRISPLERKSSINEDSGNPYDSGGQRSSSIEQLTKASPFGQMLENVRKLASSKSLWDIEMQKDLPKKWEKHGDMVVFPQNSFTHNNWRYIDSMYKEYTYLGRELWKIVAESLKVSRLGRKRLIADEYHRTPHVDILYGEHGWVEHVDERGIRYIYDASKRVFNNTKKKEMQRISEWDCHGETVIDMYAGLGYYTFPFLLSCHAKQVYAIDWDDDMCDSLRKTAEANNVTDRLTIIEGDSRRVTPPTVADRVFLGLVPSCRAHWLTACKALKPDGGMIHIHETLDVGRNKLIKKEPAIKKHPEKLPSVDEEGSAKENHPECTKKEKSTNGTELENTEKDTEKLVQNVLKEFEKSEWQKLDAAYKEFAMDCATTCTRFLNNIHLSDTMYCVTIVNLTKFGTSSAKSDHIVLDLLCTMENANIEALAAKFTNTNFS</sequence>
<evidence type="ECO:0000256" key="3">
    <source>
        <dbReference type="ARBA" id="ARBA00022679"/>
    </source>
</evidence>
<dbReference type="Gene3D" id="3.30.300.110">
    <property type="entry name" value="Met-10+ protein-like domains"/>
    <property type="match status" value="1"/>
</dbReference>
<protein>
    <recommendedName>
        <fullName evidence="2">tRNA(Phe) (4-demethylwyosine(37)-C(7)) aminocarboxypropyltransferase</fullName>
        <ecNumber evidence="2">2.5.1.114</ecNumber>
    </recommendedName>
</protein>
<evidence type="ECO:0000256" key="6">
    <source>
        <dbReference type="ARBA" id="ARBA00049400"/>
    </source>
</evidence>
<feature type="domain" description="SAM-dependent methyltransferase TRM5/TYW2-type" evidence="8">
    <location>
        <begin position="73"/>
        <end position="420"/>
    </location>
</feature>
<evidence type="ECO:0000313" key="10">
    <source>
        <dbReference type="WBParaSite" id="Hba_11064"/>
    </source>
</evidence>
<dbReference type="InterPro" id="IPR056743">
    <property type="entry name" value="TRM5-TYW2-like_MTfase"/>
</dbReference>
<name>A0A1I7X0Z8_HETBA</name>
<proteinExistence type="predicted"/>
<dbReference type="GO" id="GO:0031591">
    <property type="term" value="P:wybutosine biosynthetic process"/>
    <property type="evidence" value="ECO:0007669"/>
    <property type="project" value="TreeGrafter"/>
</dbReference>
<dbReference type="EC" id="2.5.1.114" evidence="2"/>
<evidence type="ECO:0000256" key="5">
    <source>
        <dbReference type="ARBA" id="ARBA00022694"/>
    </source>
</evidence>
<comment type="catalytic activity">
    <reaction evidence="6">
        <text>4-demethylwyosine(37) in tRNA(Phe) + S-adenosyl-L-methionine = 4-demethyl-7-[(3S)-3-amino-3-carboxypropyl]wyosine(37) in tRNA(Phe) + S-methyl-5'-thioadenosine + H(+)</text>
        <dbReference type="Rhea" id="RHEA:36355"/>
        <dbReference type="Rhea" id="RHEA-COMP:10164"/>
        <dbReference type="Rhea" id="RHEA-COMP:10378"/>
        <dbReference type="ChEBI" id="CHEBI:15378"/>
        <dbReference type="ChEBI" id="CHEBI:17509"/>
        <dbReference type="ChEBI" id="CHEBI:59789"/>
        <dbReference type="ChEBI" id="CHEBI:64315"/>
        <dbReference type="ChEBI" id="CHEBI:73550"/>
        <dbReference type="EC" id="2.5.1.114"/>
    </reaction>
</comment>
<dbReference type="PROSITE" id="PS51684">
    <property type="entry name" value="SAM_MT_TRM5_TYW2"/>
    <property type="match status" value="1"/>
</dbReference>
<keyword evidence="3" id="KW-0808">Transferase</keyword>
<evidence type="ECO:0000313" key="9">
    <source>
        <dbReference type="Proteomes" id="UP000095283"/>
    </source>
</evidence>
<dbReference type="InterPro" id="IPR056744">
    <property type="entry name" value="TRM5/TYW2-like_N"/>
</dbReference>
<dbReference type="PANTHER" id="PTHR23245">
    <property type="entry name" value="TRNA METHYLTRANSFERASE"/>
    <property type="match status" value="1"/>
</dbReference>
<dbReference type="Proteomes" id="UP000095283">
    <property type="component" value="Unplaced"/>
</dbReference>
<organism evidence="9 10">
    <name type="scientific">Heterorhabditis bacteriophora</name>
    <name type="common">Entomopathogenic nematode worm</name>
    <dbReference type="NCBI Taxonomy" id="37862"/>
    <lineage>
        <taxon>Eukaryota</taxon>
        <taxon>Metazoa</taxon>
        <taxon>Ecdysozoa</taxon>
        <taxon>Nematoda</taxon>
        <taxon>Chromadorea</taxon>
        <taxon>Rhabditida</taxon>
        <taxon>Rhabditina</taxon>
        <taxon>Rhabditomorpha</taxon>
        <taxon>Strongyloidea</taxon>
        <taxon>Heterorhabditidae</taxon>
        <taxon>Heterorhabditis</taxon>
    </lineage>
</organism>
<feature type="region of interest" description="Disordered" evidence="7">
    <location>
        <begin position="1"/>
        <end position="35"/>
    </location>
</feature>
<keyword evidence="9" id="KW-1185">Reference proteome</keyword>
<evidence type="ECO:0000256" key="4">
    <source>
        <dbReference type="ARBA" id="ARBA00022691"/>
    </source>
</evidence>
<evidence type="ECO:0000256" key="1">
    <source>
        <dbReference type="ARBA" id="ARBA00004797"/>
    </source>
</evidence>
<reference evidence="10" key="1">
    <citation type="submission" date="2016-11" db="UniProtKB">
        <authorList>
            <consortium name="WormBaseParasite"/>
        </authorList>
    </citation>
    <scope>IDENTIFICATION</scope>
</reference>
<evidence type="ECO:0000256" key="7">
    <source>
        <dbReference type="SAM" id="MobiDB-lite"/>
    </source>
</evidence>
<dbReference type="PANTHER" id="PTHR23245:SF25">
    <property type="entry name" value="TRNA WYBUTOSINE-SYNTHESIZING PROTEIN 2 HOMOLOG"/>
    <property type="match status" value="1"/>
</dbReference>
<dbReference type="Gene3D" id="3.40.50.150">
    <property type="entry name" value="Vaccinia Virus protein VP39"/>
    <property type="match status" value="1"/>
</dbReference>
<dbReference type="WBParaSite" id="Hba_11064">
    <property type="protein sequence ID" value="Hba_11064"/>
    <property type="gene ID" value="Hba_11064"/>
</dbReference>
<comment type="pathway">
    <text evidence="1">tRNA modification; wybutosine-tRNA(Phe) biosynthesis.</text>
</comment>
<evidence type="ECO:0000259" key="8">
    <source>
        <dbReference type="PROSITE" id="PS51684"/>
    </source>
</evidence>
<dbReference type="GO" id="GO:0030488">
    <property type="term" value="P:tRNA methylation"/>
    <property type="evidence" value="ECO:0007669"/>
    <property type="project" value="TreeGrafter"/>
</dbReference>
<dbReference type="GO" id="GO:0005737">
    <property type="term" value="C:cytoplasm"/>
    <property type="evidence" value="ECO:0007669"/>
    <property type="project" value="TreeGrafter"/>
</dbReference>
<dbReference type="InterPro" id="IPR030382">
    <property type="entry name" value="MeTrfase_TRM5/TYW2"/>
</dbReference>
<feature type="compositionally biased region" description="Basic and acidic residues" evidence="7">
    <location>
        <begin position="303"/>
        <end position="331"/>
    </location>
</feature>